<dbReference type="AlphaFoldDB" id="F6B923"/>
<proteinExistence type="predicted"/>
<evidence type="ECO:0000313" key="1">
    <source>
        <dbReference type="EMBL" id="AEF93674.1"/>
    </source>
</evidence>
<name>F6B923_DESCC</name>
<dbReference type="EMBL" id="CP002736">
    <property type="protein sequence ID" value="AEF93674.1"/>
    <property type="molecule type" value="Genomic_DNA"/>
</dbReference>
<sequence length="40" mass="4571">MLIPEILALEEKGMIERNGDIKSKIAKEIRFKIKSLSDVI</sequence>
<dbReference type="RefSeq" id="WP_003543503.1">
    <property type="nucleotide sequence ID" value="NC_015565.1"/>
</dbReference>
<evidence type="ECO:0000313" key="2">
    <source>
        <dbReference type="Proteomes" id="UP000009226"/>
    </source>
</evidence>
<dbReference type="Proteomes" id="UP000009226">
    <property type="component" value="Chromosome"/>
</dbReference>
<dbReference type="KEGG" id="dca:Desca_0794"/>
<reference evidence="1" key="1">
    <citation type="submission" date="2011-05" db="EMBL/GenBank/DDBJ databases">
        <title>Complete sequence of Desulfotomaculum carboxydivorans CO-1-SRB.</title>
        <authorList>
            <consortium name="US DOE Joint Genome Institute"/>
            <person name="Lucas S."/>
            <person name="Han J."/>
            <person name="Lapidus A."/>
            <person name="Cheng J.-F."/>
            <person name="Goodwin L."/>
            <person name="Pitluck S."/>
            <person name="Peters L."/>
            <person name="Mikhailova N."/>
            <person name="Lu M."/>
            <person name="Han C."/>
            <person name="Tapia R."/>
            <person name="Land M."/>
            <person name="Hauser L."/>
            <person name="Kyrpides N."/>
            <person name="Ivanova N."/>
            <person name="Pagani I."/>
            <person name="Stams A."/>
            <person name="Plugge C."/>
            <person name="Muyzer G."/>
            <person name="Kuever J."/>
            <person name="Parshina S."/>
            <person name="Ivanova A."/>
            <person name="Nazina T."/>
            <person name="Woyke T."/>
        </authorList>
    </citation>
    <scope>NUCLEOTIDE SEQUENCE [LARGE SCALE GENOMIC DNA]</scope>
    <source>
        <strain evidence="1">CO-1-SRB</strain>
    </source>
</reference>
<protein>
    <submittedName>
        <fullName evidence="1">Uncharacterized protein</fullName>
    </submittedName>
</protein>
<keyword evidence="2" id="KW-1185">Reference proteome</keyword>
<dbReference type="HOGENOM" id="CLU_3288432_0_0_9"/>
<gene>
    <name evidence="1" type="ordered locus">Desca_0794</name>
</gene>
<organism evidence="1 2">
    <name type="scientific">Desulfotomaculum nigrificans (strain DSM 14880 / VKM B-2319 / CO-1-SRB)</name>
    <name type="common">Desulfotomaculum carboxydivorans</name>
    <dbReference type="NCBI Taxonomy" id="868595"/>
    <lineage>
        <taxon>Bacteria</taxon>
        <taxon>Bacillati</taxon>
        <taxon>Bacillota</taxon>
        <taxon>Clostridia</taxon>
        <taxon>Eubacteriales</taxon>
        <taxon>Desulfotomaculaceae</taxon>
        <taxon>Desulfotomaculum</taxon>
    </lineage>
</organism>
<accession>F6B923</accession>